<protein>
    <recommendedName>
        <fullName evidence="2">Lipoyl-binding domain-containing protein</fullName>
    </recommendedName>
</protein>
<dbReference type="InterPro" id="IPR000089">
    <property type="entry name" value="Biotin_lipoyl"/>
</dbReference>
<gene>
    <name evidence="3" type="ORF">IV87_GL001924</name>
</gene>
<name>A0A0R2K932_9LACO</name>
<reference evidence="3 4" key="1">
    <citation type="journal article" date="2015" name="Genome Announc.">
        <title>Expanding the biotechnology potential of lactobacilli through comparative genomics of 213 strains and associated genera.</title>
        <authorList>
            <person name="Sun Z."/>
            <person name="Harris H.M."/>
            <person name="McCann A."/>
            <person name="Guo C."/>
            <person name="Argimon S."/>
            <person name="Zhang W."/>
            <person name="Yang X."/>
            <person name="Jeffery I.B."/>
            <person name="Cooney J.C."/>
            <person name="Kagawa T.F."/>
            <person name="Liu W."/>
            <person name="Song Y."/>
            <person name="Salvetti E."/>
            <person name="Wrobel A."/>
            <person name="Rasinkangas P."/>
            <person name="Parkhill J."/>
            <person name="Rea M.C."/>
            <person name="O'Sullivan O."/>
            <person name="Ritari J."/>
            <person name="Douillard F.P."/>
            <person name="Paul Ross R."/>
            <person name="Yang R."/>
            <person name="Briner A.E."/>
            <person name="Felis G.E."/>
            <person name="de Vos W.M."/>
            <person name="Barrangou R."/>
            <person name="Klaenhammer T.R."/>
            <person name="Caufield P.W."/>
            <person name="Cui Y."/>
            <person name="Zhang H."/>
            <person name="O'Toole P.W."/>
        </authorList>
    </citation>
    <scope>NUCLEOTIDE SEQUENCE [LARGE SCALE GENOMIC DNA]</scope>
    <source>
        <strain evidence="3 4">DSM 22301</strain>
    </source>
</reference>
<dbReference type="Gene3D" id="2.40.50.100">
    <property type="match status" value="1"/>
</dbReference>
<dbReference type="PANTHER" id="PTHR45266:SF3">
    <property type="entry name" value="OXALOACETATE DECARBOXYLASE ALPHA CHAIN"/>
    <property type="match status" value="1"/>
</dbReference>
<proteinExistence type="predicted"/>
<organism evidence="3 4">
    <name type="scientific">Pediococcus ethanolidurans</name>
    <dbReference type="NCBI Taxonomy" id="319653"/>
    <lineage>
        <taxon>Bacteria</taxon>
        <taxon>Bacillati</taxon>
        <taxon>Bacillota</taxon>
        <taxon>Bacilli</taxon>
        <taxon>Lactobacillales</taxon>
        <taxon>Lactobacillaceae</taxon>
        <taxon>Pediococcus</taxon>
    </lineage>
</organism>
<evidence type="ECO:0000313" key="3">
    <source>
        <dbReference type="EMBL" id="KRN82749.1"/>
    </source>
</evidence>
<dbReference type="PATRIC" id="fig|319653.3.peg.1962"/>
<accession>A0A0R2K932</accession>
<keyword evidence="1" id="KW-0092">Biotin</keyword>
<evidence type="ECO:0000259" key="2">
    <source>
        <dbReference type="Pfam" id="PF00364"/>
    </source>
</evidence>
<dbReference type="Proteomes" id="UP000051749">
    <property type="component" value="Unassembled WGS sequence"/>
</dbReference>
<dbReference type="InterPro" id="IPR050709">
    <property type="entry name" value="Biotin_Carboxyl_Carrier/Decarb"/>
</dbReference>
<dbReference type="EMBL" id="JQBY01000007">
    <property type="protein sequence ID" value="KRN82749.1"/>
    <property type="molecule type" value="Genomic_DNA"/>
</dbReference>
<evidence type="ECO:0000256" key="1">
    <source>
        <dbReference type="ARBA" id="ARBA00023267"/>
    </source>
</evidence>
<dbReference type="PANTHER" id="PTHR45266">
    <property type="entry name" value="OXALOACETATE DECARBOXYLASE ALPHA CHAIN"/>
    <property type="match status" value="1"/>
</dbReference>
<dbReference type="CDD" id="cd06850">
    <property type="entry name" value="biotinyl_domain"/>
    <property type="match status" value="1"/>
</dbReference>
<evidence type="ECO:0000313" key="4">
    <source>
        <dbReference type="Proteomes" id="UP000051749"/>
    </source>
</evidence>
<dbReference type="SUPFAM" id="SSF51230">
    <property type="entry name" value="Single hybrid motif"/>
    <property type="match status" value="1"/>
</dbReference>
<feature type="domain" description="Lipoyl-binding" evidence="2">
    <location>
        <begin position="63"/>
        <end position="129"/>
    </location>
</feature>
<comment type="caution">
    <text evidence="3">The sequence shown here is derived from an EMBL/GenBank/DDBJ whole genome shotgun (WGS) entry which is preliminary data.</text>
</comment>
<dbReference type="Pfam" id="PF00364">
    <property type="entry name" value="Biotin_lipoyl"/>
    <property type="match status" value="1"/>
</dbReference>
<sequence length="133" mass="15043">MSKLNLEDVNKLLDKLEQLDFDEVDLEFDQARIHVKKRANNTSQHEITFDSDQKQTEADVFMVKSPMVGVAHLEASLKKGQRVHAGDVVAQIESMKLFNDVTTLYGGVINQIKVKDGESVEFDQPLLSIKKDK</sequence>
<dbReference type="AlphaFoldDB" id="A0A0R2K932"/>
<dbReference type="InterPro" id="IPR011053">
    <property type="entry name" value="Single_hybrid_motif"/>
</dbReference>
<dbReference type="STRING" id="319653.SAMN04487973_10633"/>